<keyword evidence="4" id="KW-1185">Reference proteome</keyword>
<evidence type="ECO:0000259" key="2">
    <source>
        <dbReference type="Pfam" id="PF17680"/>
    </source>
</evidence>
<gene>
    <name evidence="3" type="ORF">GCM10009114_28020</name>
</gene>
<sequence length="244" mass="26658">MKHIAALIAILTVLTLLGGCANSGLSMSKWFSAPGESEPDMQPSTEPETDIDSGAQYREELKKRIAQRKVNSASRSEVIVYRPPNRLYQPDFSHKSLADYAEQLTMDLVKNGRMLNTQSRVGIASFVTLDHHLQYAGALGNQLAELLITEVQSFGVPVVDFKMTDKIAVGVAGDMVFSRDARRLAAGQNIDYVLSGTLIENEKGVRVNARVVAMESKVVVSSATLLIPHFVVQALQPRFIAVGE</sequence>
<dbReference type="Proteomes" id="UP001500359">
    <property type="component" value="Unassembled WGS sequence"/>
</dbReference>
<dbReference type="InterPro" id="IPR041215">
    <property type="entry name" value="FlgO_dom"/>
</dbReference>
<dbReference type="PROSITE" id="PS51257">
    <property type="entry name" value="PROKAR_LIPOPROTEIN"/>
    <property type="match status" value="1"/>
</dbReference>
<protein>
    <recommendedName>
        <fullName evidence="2">FlgO domain-containing protein</fullName>
    </recommendedName>
</protein>
<comment type="caution">
    <text evidence="3">The sequence shown here is derived from an EMBL/GenBank/DDBJ whole genome shotgun (WGS) entry which is preliminary data.</text>
</comment>
<proteinExistence type="predicted"/>
<accession>A0ABN1LNS8</accession>
<evidence type="ECO:0000256" key="1">
    <source>
        <dbReference type="SAM" id="MobiDB-lite"/>
    </source>
</evidence>
<feature type="domain" description="FlgO" evidence="2">
    <location>
        <begin position="102"/>
        <end position="231"/>
    </location>
</feature>
<evidence type="ECO:0000313" key="4">
    <source>
        <dbReference type="Proteomes" id="UP001500359"/>
    </source>
</evidence>
<feature type="region of interest" description="Disordered" evidence="1">
    <location>
        <begin position="32"/>
        <end position="52"/>
    </location>
</feature>
<reference evidence="3 4" key="1">
    <citation type="journal article" date="2019" name="Int. J. Syst. Evol. Microbiol.">
        <title>The Global Catalogue of Microorganisms (GCM) 10K type strain sequencing project: providing services to taxonomists for standard genome sequencing and annotation.</title>
        <authorList>
            <consortium name="The Broad Institute Genomics Platform"/>
            <consortium name="The Broad Institute Genome Sequencing Center for Infectious Disease"/>
            <person name="Wu L."/>
            <person name="Ma J."/>
        </authorList>
    </citation>
    <scope>NUCLEOTIDE SEQUENCE [LARGE SCALE GENOMIC DNA]</scope>
    <source>
        <strain evidence="3 4">JCM 15896</strain>
    </source>
</reference>
<name>A0ABN1LNS8_9ALTE</name>
<organism evidence="3 4">
    <name type="scientific">Aliiglaciecola litoralis</name>
    <dbReference type="NCBI Taxonomy" id="582857"/>
    <lineage>
        <taxon>Bacteria</taxon>
        <taxon>Pseudomonadati</taxon>
        <taxon>Pseudomonadota</taxon>
        <taxon>Gammaproteobacteria</taxon>
        <taxon>Alteromonadales</taxon>
        <taxon>Alteromonadaceae</taxon>
        <taxon>Aliiglaciecola</taxon>
    </lineage>
</organism>
<dbReference type="EMBL" id="BAAAFD010000008">
    <property type="protein sequence ID" value="GAA0858428.1"/>
    <property type="molecule type" value="Genomic_DNA"/>
</dbReference>
<evidence type="ECO:0000313" key="3">
    <source>
        <dbReference type="EMBL" id="GAA0858428.1"/>
    </source>
</evidence>
<dbReference type="Pfam" id="PF17680">
    <property type="entry name" value="FlgO"/>
    <property type="match status" value="1"/>
</dbReference>